<proteinExistence type="predicted"/>
<protein>
    <recommendedName>
        <fullName evidence="4">Transposase</fullName>
    </recommendedName>
</protein>
<reference evidence="2 3" key="1">
    <citation type="journal article" date="2018" name="Genome Announc.">
        <title>Genome Sequence of Geothermobacter sp. HR-1 Iron Reducer from the Loihi Seamount.</title>
        <authorList>
            <person name="Smith H."/>
            <person name="Abuyen K."/>
            <person name="Tremblay J."/>
            <person name="Savalia P."/>
            <person name="Perez-Rodriguez I."/>
            <person name="Emerson D."/>
            <person name="Tully B."/>
            <person name="Amend J."/>
        </authorList>
    </citation>
    <scope>NUCLEOTIDE SEQUENCE [LARGE SCALE GENOMIC DNA]</scope>
    <source>
        <strain evidence="2 3">HR-1</strain>
    </source>
</reference>
<evidence type="ECO:0000256" key="1">
    <source>
        <dbReference type="SAM" id="MobiDB-lite"/>
    </source>
</evidence>
<dbReference type="Proteomes" id="UP000236340">
    <property type="component" value="Unassembled WGS sequence"/>
</dbReference>
<dbReference type="EMBL" id="PPFX01000010">
    <property type="protein sequence ID" value="PNU20600.1"/>
    <property type="molecule type" value="Genomic_DNA"/>
</dbReference>
<dbReference type="Gene3D" id="1.10.10.60">
    <property type="entry name" value="Homeodomain-like"/>
    <property type="match status" value="1"/>
</dbReference>
<dbReference type="Pfam" id="PF01527">
    <property type="entry name" value="HTH_Tnp_1"/>
    <property type="match status" value="1"/>
</dbReference>
<sequence length="93" mass="10491">MGQAEKSGHQSDSLQGSRRRPLKRIPRQFYTLEFKEEAVSLVVDGGLTVAEVGRLSISHQTLRNWIKKHRSTELAKEILKNVSSKVKLTHPGN</sequence>
<dbReference type="GO" id="GO:0006313">
    <property type="term" value="P:DNA transposition"/>
    <property type="evidence" value="ECO:0007669"/>
    <property type="project" value="InterPro"/>
</dbReference>
<organism evidence="2 3">
    <name type="scientific">Geothermobacter hydrogeniphilus</name>
    <dbReference type="NCBI Taxonomy" id="1969733"/>
    <lineage>
        <taxon>Bacteria</taxon>
        <taxon>Pseudomonadati</taxon>
        <taxon>Thermodesulfobacteriota</taxon>
        <taxon>Desulfuromonadia</taxon>
        <taxon>Desulfuromonadales</taxon>
        <taxon>Geothermobacteraceae</taxon>
        <taxon>Geothermobacter</taxon>
    </lineage>
</organism>
<accession>A0A2K2HBH6</accession>
<feature type="region of interest" description="Disordered" evidence="1">
    <location>
        <begin position="1"/>
        <end position="20"/>
    </location>
</feature>
<evidence type="ECO:0000313" key="2">
    <source>
        <dbReference type="EMBL" id="PNU20600.1"/>
    </source>
</evidence>
<name>A0A2K2HBH6_9BACT</name>
<dbReference type="GO" id="GO:0003677">
    <property type="term" value="F:DNA binding"/>
    <property type="evidence" value="ECO:0007669"/>
    <property type="project" value="InterPro"/>
</dbReference>
<gene>
    <name evidence="2" type="ORF">C2E25_06015</name>
</gene>
<dbReference type="InterPro" id="IPR009057">
    <property type="entry name" value="Homeodomain-like_sf"/>
</dbReference>
<dbReference type="SUPFAM" id="SSF46689">
    <property type="entry name" value="Homeodomain-like"/>
    <property type="match status" value="1"/>
</dbReference>
<evidence type="ECO:0008006" key="4">
    <source>
        <dbReference type="Google" id="ProtNLM"/>
    </source>
</evidence>
<dbReference type="AlphaFoldDB" id="A0A2K2HBH6"/>
<dbReference type="GO" id="GO:0004803">
    <property type="term" value="F:transposase activity"/>
    <property type="evidence" value="ECO:0007669"/>
    <property type="project" value="InterPro"/>
</dbReference>
<evidence type="ECO:0000313" key="3">
    <source>
        <dbReference type="Proteomes" id="UP000236340"/>
    </source>
</evidence>
<dbReference type="InterPro" id="IPR002514">
    <property type="entry name" value="Transposase_8"/>
</dbReference>
<comment type="caution">
    <text evidence="2">The sequence shown here is derived from an EMBL/GenBank/DDBJ whole genome shotgun (WGS) entry which is preliminary data.</text>
</comment>